<dbReference type="Pfam" id="PF02720">
    <property type="entry name" value="DUF222"/>
    <property type="match status" value="1"/>
</dbReference>
<dbReference type="RefSeq" id="WP_147824245.1">
    <property type="nucleotide sequence ID" value="NZ_VRSW01000001.1"/>
</dbReference>
<dbReference type="OrthoDB" id="5177627at2"/>
<dbReference type="Proteomes" id="UP000321196">
    <property type="component" value="Unassembled WGS sequence"/>
</dbReference>
<dbReference type="CDD" id="cd00085">
    <property type="entry name" value="HNHc"/>
    <property type="match status" value="1"/>
</dbReference>
<feature type="region of interest" description="Disordered" evidence="1">
    <location>
        <begin position="173"/>
        <end position="195"/>
    </location>
</feature>
<evidence type="ECO:0000313" key="3">
    <source>
        <dbReference type="EMBL" id="TXK05434.1"/>
    </source>
</evidence>
<dbReference type="SMART" id="SM00507">
    <property type="entry name" value="HNHc"/>
    <property type="match status" value="1"/>
</dbReference>
<sequence>MNSNTHILADAVSVVRESVADLLVTGAVRSLSDDELRALAINAGHLLRSVEAALIDVAGEVEGRSQSAAREERFTVRHGCARTNEFLQRATGVAAPTAAKWLRASAAVRGRACVTTGVVLPGALPRLQAALASGAVGVDGALAVAGPLLTAYERSDAAGFTTADDAIAQVAVTGDGTPGDVSDEASNDAGENAGGIPDTDALATVSADGWLPVAADVLKVHAHAWATWLDQDGAEPADDRAAKQRGITLGTIRDGLVPISGLLLPEVAAQFARIDAAINNPRLQPGSASAARGSDSGDATTENGTTNGDENGGVRFVDSAALGDAPRDPRTPAQRRHDAFATVLGIAAASEQLPTIGGAAPTLVVHVTESALTTGHGWAKIDNTPVPLATARHAGCAGVIQRIATTETGRIIRIGNEERVFNRHQRRAIALRDGGCIIPGCAVTAAWCEIHHVTDHAHGGPTHTDNGVLLCWHHHRYLDTSGWNICMRDGTPHVRPPRWIDPHQHWRPTTPP</sequence>
<organism evidence="3 4">
    <name type="scientific">Microbacterium mitrae</name>
    <dbReference type="NCBI Taxonomy" id="664640"/>
    <lineage>
        <taxon>Bacteria</taxon>
        <taxon>Bacillati</taxon>
        <taxon>Actinomycetota</taxon>
        <taxon>Actinomycetes</taxon>
        <taxon>Micrococcales</taxon>
        <taxon>Microbacteriaceae</taxon>
        <taxon>Microbacterium</taxon>
    </lineage>
</organism>
<name>A0A5C8HN67_9MICO</name>
<keyword evidence="4" id="KW-1185">Reference proteome</keyword>
<reference evidence="3 4" key="1">
    <citation type="submission" date="2019-08" db="EMBL/GenBank/DDBJ databases">
        <authorList>
            <person name="Dong K."/>
        </authorList>
    </citation>
    <scope>NUCLEOTIDE SEQUENCE [LARGE SCALE GENOMIC DNA]</scope>
    <source>
        <strain evidence="3 4">M4-8</strain>
    </source>
</reference>
<evidence type="ECO:0000256" key="1">
    <source>
        <dbReference type="SAM" id="MobiDB-lite"/>
    </source>
</evidence>
<dbReference type="InterPro" id="IPR003615">
    <property type="entry name" value="HNH_nuc"/>
</dbReference>
<accession>A0A5C8HN67</accession>
<dbReference type="AlphaFoldDB" id="A0A5C8HN67"/>
<proteinExistence type="predicted"/>
<dbReference type="InterPro" id="IPR003870">
    <property type="entry name" value="DUF222"/>
</dbReference>
<protein>
    <submittedName>
        <fullName evidence="3">DUF222 domain-containing protein</fullName>
    </submittedName>
</protein>
<feature type="compositionally biased region" description="Low complexity" evidence="1">
    <location>
        <begin position="286"/>
        <end position="309"/>
    </location>
</feature>
<comment type="caution">
    <text evidence="3">The sequence shown here is derived from an EMBL/GenBank/DDBJ whole genome shotgun (WGS) entry which is preliminary data.</text>
</comment>
<evidence type="ECO:0000259" key="2">
    <source>
        <dbReference type="SMART" id="SM00507"/>
    </source>
</evidence>
<feature type="non-terminal residue" evidence="3">
    <location>
        <position position="512"/>
    </location>
</feature>
<feature type="region of interest" description="Disordered" evidence="1">
    <location>
        <begin position="282"/>
        <end position="315"/>
    </location>
</feature>
<feature type="domain" description="HNH nuclease" evidence="2">
    <location>
        <begin position="424"/>
        <end position="476"/>
    </location>
</feature>
<dbReference type="EMBL" id="VRSW01000001">
    <property type="protein sequence ID" value="TXK05434.1"/>
    <property type="molecule type" value="Genomic_DNA"/>
</dbReference>
<dbReference type="Gene3D" id="1.10.30.50">
    <property type="match status" value="1"/>
</dbReference>
<evidence type="ECO:0000313" key="4">
    <source>
        <dbReference type="Proteomes" id="UP000321196"/>
    </source>
</evidence>
<gene>
    <name evidence="3" type="ORF">FVP60_00005</name>
</gene>